<dbReference type="AlphaFoldDB" id="A0A182R932"/>
<keyword evidence="5" id="KW-0812">Transmembrane</keyword>
<proteinExistence type="inferred from homology"/>
<feature type="signal peptide" evidence="6">
    <location>
        <begin position="1"/>
        <end position="22"/>
    </location>
</feature>
<dbReference type="InterPro" id="IPR002213">
    <property type="entry name" value="UDP_glucos_trans"/>
</dbReference>
<dbReference type="PANTHER" id="PTHR48043">
    <property type="entry name" value="EG:EG0003.4 PROTEIN-RELATED"/>
    <property type="match status" value="1"/>
</dbReference>
<reference evidence="7" key="1">
    <citation type="submission" date="2020-05" db="UniProtKB">
        <authorList>
            <consortium name="EnsemblMetazoa"/>
        </authorList>
    </citation>
    <scope>IDENTIFICATION</scope>
    <source>
        <strain evidence="7">FUMOZ</strain>
    </source>
</reference>
<evidence type="ECO:0000256" key="5">
    <source>
        <dbReference type="SAM" id="Phobius"/>
    </source>
</evidence>
<dbReference type="FunFam" id="3.40.50.2000:FF:000021">
    <property type="entry name" value="UDP-glucuronosyltransferase"/>
    <property type="match status" value="1"/>
</dbReference>
<feature type="chain" id="PRO_5021233124" evidence="6">
    <location>
        <begin position="23"/>
        <end position="537"/>
    </location>
</feature>
<accession>A0A182R932</accession>
<organism evidence="7">
    <name type="scientific">Anopheles funestus</name>
    <name type="common">African malaria mosquito</name>
    <dbReference type="NCBI Taxonomy" id="62324"/>
    <lineage>
        <taxon>Eukaryota</taxon>
        <taxon>Metazoa</taxon>
        <taxon>Ecdysozoa</taxon>
        <taxon>Arthropoda</taxon>
        <taxon>Hexapoda</taxon>
        <taxon>Insecta</taxon>
        <taxon>Pterygota</taxon>
        <taxon>Neoptera</taxon>
        <taxon>Endopterygota</taxon>
        <taxon>Diptera</taxon>
        <taxon>Nematocera</taxon>
        <taxon>Culicoidea</taxon>
        <taxon>Culicidae</taxon>
        <taxon>Anophelinae</taxon>
        <taxon>Anopheles</taxon>
    </lineage>
</organism>
<dbReference type="SUPFAM" id="SSF53756">
    <property type="entry name" value="UDP-Glycosyltransferase/glycogen phosphorylase"/>
    <property type="match status" value="1"/>
</dbReference>
<evidence type="ECO:0000256" key="1">
    <source>
        <dbReference type="ARBA" id="ARBA00009995"/>
    </source>
</evidence>
<evidence type="ECO:0000256" key="4">
    <source>
        <dbReference type="RuleBase" id="RU003718"/>
    </source>
</evidence>
<name>A0A182R932_ANOFN</name>
<comment type="similarity">
    <text evidence="1 4">Belongs to the UDP-glycosyltransferase family.</text>
</comment>
<keyword evidence="6" id="KW-0732">Signal</keyword>
<evidence type="ECO:0000313" key="7">
    <source>
        <dbReference type="EnsemblMetazoa" id="AFUN002692-PA"/>
    </source>
</evidence>
<dbReference type="VEuPathDB" id="VectorBase:AFUN2_006612"/>
<dbReference type="EnsemblMetazoa" id="AFUN002692-RA">
    <property type="protein sequence ID" value="AFUN002692-PA"/>
    <property type="gene ID" value="AFUN002692"/>
</dbReference>
<keyword evidence="5" id="KW-1133">Transmembrane helix</keyword>
<evidence type="ECO:0000256" key="6">
    <source>
        <dbReference type="SAM" id="SignalP"/>
    </source>
</evidence>
<keyword evidence="2 4" id="KW-0328">Glycosyltransferase</keyword>
<dbReference type="CDD" id="cd03784">
    <property type="entry name" value="GT1_Gtf-like"/>
    <property type="match status" value="1"/>
</dbReference>
<dbReference type="PROSITE" id="PS00375">
    <property type="entry name" value="UDPGT"/>
    <property type="match status" value="1"/>
</dbReference>
<dbReference type="Gene3D" id="3.40.50.2000">
    <property type="entry name" value="Glycogen Phosphorylase B"/>
    <property type="match status" value="1"/>
</dbReference>
<evidence type="ECO:0000256" key="2">
    <source>
        <dbReference type="ARBA" id="ARBA00022676"/>
    </source>
</evidence>
<dbReference type="Pfam" id="PF00201">
    <property type="entry name" value="UDPGT"/>
    <property type="match status" value="1"/>
</dbReference>
<sequence length="537" mass="61888">MENLLHFVLIFITFLITLRVTATGSLKPNNILYISAVASPSHFLWSQQLSKILANSGHNVTLLSIYKEGEEHNLHFIKLDGVEEALSKDHDIDYLSMHSMSPSELLTSFVELEHLVCRHALSSKQLLNLLNYPTNFTFHLVIHDHLAGPCLLFLLERFRSPPLVIASASNIFSSVECILGTPVYPGFIPNYLYDTPPSFGYLQRFYNFMLKAYELLMKRYYSNHQIDRLVKNRFQNVSSVSRLEPKALMVLMNSIDLFDPPEPQIWRVVNVGGLHITVPKPMRDLFFPSRNKTYDKCVYISFGSNVKMYNFNNHLAQSIITTARLLSHIKFLWKVDTSSESTSDDIIPENMITFDWFPQNDLLGSGMVHAFVTHGGLLSVQEAIWYGIPMLGIPNYGDQYQNVRRIERIGIGKQLILEDVNPNSFKRHLLDVINDERYKQSATTVSRIIRDKQITPRMKALWVVEWVLRNHNKTINMLDDLNDVGYIQKYSIDVLSTIILMTCLLILMSYRTTVLMVCFLLGRKSRKNKLDKFTKQL</sequence>
<protein>
    <submittedName>
        <fullName evidence="7">Uncharacterized protein</fullName>
    </submittedName>
</protein>
<keyword evidence="5" id="KW-0472">Membrane</keyword>
<dbReference type="STRING" id="62324.A0A182R932"/>
<keyword evidence="3 4" id="KW-0808">Transferase</keyword>
<evidence type="ECO:0000256" key="3">
    <source>
        <dbReference type="ARBA" id="ARBA00022679"/>
    </source>
</evidence>
<dbReference type="GO" id="GO:0008194">
    <property type="term" value="F:UDP-glycosyltransferase activity"/>
    <property type="evidence" value="ECO:0007669"/>
    <property type="project" value="InterPro"/>
</dbReference>
<feature type="transmembrane region" description="Helical" evidence="5">
    <location>
        <begin position="498"/>
        <end position="522"/>
    </location>
</feature>
<dbReference type="VEuPathDB" id="VectorBase:AFUN002692"/>
<dbReference type="InterPro" id="IPR035595">
    <property type="entry name" value="UDP_glycos_trans_CS"/>
</dbReference>
<dbReference type="PANTHER" id="PTHR48043:SF145">
    <property type="entry name" value="FI06409P-RELATED"/>
    <property type="match status" value="1"/>
</dbReference>
<dbReference type="InterPro" id="IPR050271">
    <property type="entry name" value="UDP-glycosyltransferase"/>
</dbReference>